<dbReference type="EMBL" id="AAJCUB010000021">
    <property type="protein sequence ID" value="ECK6930365.1"/>
    <property type="molecule type" value="Genomic_DNA"/>
</dbReference>
<keyword evidence="2" id="KW-0472">Membrane</keyword>
<organism evidence="3">
    <name type="scientific">Campylobacter upsaliensis</name>
    <dbReference type="NCBI Taxonomy" id="28080"/>
    <lineage>
        <taxon>Bacteria</taxon>
        <taxon>Pseudomonadati</taxon>
        <taxon>Campylobacterota</taxon>
        <taxon>Epsilonproteobacteria</taxon>
        <taxon>Campylobacterales</taxon>
        <taxon>Campylobacteraceae</taxon>
        <taxon>Campylobacter</taxon>
    </lineage>
</organism>
<reference evidence="3" key="1">
    <citation type="submission" date="2019-08" db="EMBL/GenBank/DDBJ databases">
        <authorList>
            <consortium name="GenomeTrakr network: Whole genome sequencing for foodborne pathogen traceback"/>
        </authorList>
    </citation>
    <scope>NUCLEOTIDE SEQUENCE</scope>
    <source>
        <strain evidence="3">TTU_623</strain>
    </source>
</reference>
<dbReference type="RefSeq" id="WP_214148737.1">
    <property type="nucleotide sequence ID" value="NZ_JAHCYV010000019.1"/>
</dbReference>
<evidence type="ECO:0000256" key="1">
    <source>
        <dbReference type="SAM" id="Coils"/>
    </source>
</evidence>
<evidence type="ECO:0000313" key="3">
    <source>
        <dbReference type="EMBL" id="ECK6930365.1"/>
    </source>
</evidence>
<keyword evidence="2" id="KW-0812">Transmembrane</keyword>
<proteinExistence type="predicted"/>
<gene>
    <name evidence="3" type="ORF">FSE91_06045</name>
</gene>
<accession>A0A5M1DYI3</accession>
<feature type="transmembrane region" description="Helical" evidence="2">
    <location>
        <begin position="207"/>
        <end position="227"/>
    </location>
</feature>
<protein>
    <recommendedName>
        <fullName evidence="4">Transmembrane protein</fullName>
    </recommendedName>
</protein>
<keyword evidence="2" id="KW-1133">Transmembrane helix</keyword>
<keyword evidence="1" id="KW-0175">Coiled coil</keyword>
<sequence>MKNKKREFIEFDKLFYVKKDAFLENDVLFESVVEELHLNNAFEYQMSVFRENENAHIFLTHIKNLDKKESVYPQPLIFSMLYPKWVKEKKFCVVFFGETLSFISYFENGYFTGLKNLPQFSLRDLDLKENRDLFFQNYGILELLEQNDLILSVNDKFAFGVWLSEYHRHLSVESFFKEEAQKTLCSLCHFSNETDFIKKNELNLKPFILVFLLFSFCFLGTLGVLFLKDYPQYTQNKIAKQNNENLKADLKKLNENLFILEENLKDLNRTYKNNTLLLRQNEELLGALATHFKKDGTKSRKLYEIFSFLNQNGLKISSLSLKDSIRLVFNAENDYIKALEKIEKNNMFEIINSNSKELILELKNVELKNE</sequence>
<evidence type="ECO:0008006" key="4">
    <source>
        <dbReference type="Google" id="ProtNLM"/>
    </source>
</evidence>
<evidence type="ECO:0000256" key="2">
    <source>
        <dbReference type="SAM" id="Phobius"/>
    </source>
</evidence>
<dbReference type="AlphaFoldDB" id="A0A5M1DYI3"/>
<name>A0A5M1DYI3_CAMUP</name>
<comment type="caution">
    <text evidence="3">The sequence shown here is derived from an EMBL/GenBank/DDBJ whole genome shotgun (WGS) entry which is preliminary data.</text>
</comment>
<feature type="coiled-coil region" evidence="1">
    <location>
        <begin position="236"/>
        <end position="270"/>
    </location>
</feature>